<dbReference type="InterPro" id="IPR017961">
    <property type="entry name" value="DNA_pol_Y-fam_little_finger"/>
</dbReference>
<dbReference type="InterPro" id="IPR036775">
    <property type="entry name" value="DNA_pol_Y-fam_lit_finger_sf"/>
</dbReference>
<comment type="similarity">
    <text evidence="1">Belongs to the DNA polymerase type-Y family.</text>
</comment>
<evidence type="ECO:0000259" key="2">
    <source>
        <dbReference type="Pfam" id="PF11799"/>
    </source>
</evidence>
<feature type="non-terminal residue" evidence="4">
    <location>
        <position position="1"/>
    </location>
</feature>
<dbReference type="EMBL" id="AJWY01004341">
    <property type="protein sequence ID" value="EKC72659.1"/>
    <property type="molecule type" value="Genomic_DNA"/>
</dbReference>
<dbReference type="Pfam" id="PF21999">
    <property type="entry name" value="IMS_HHH_1"/>
    <property type="match status" value="1"/>
</dbReference>
<feature type="domain" description="DNA polymerase Y-family little finger" evidence="2">
    <location>
        <begin position="86"/>
        <end position="196"/>
    </location>
</feature>
<dbReference type="SUPFAM" id="SSF56672">
    <property type="entry name" value="DNA/RNA polymerases"/>
    <property type="match status" value="1"/>
</dbReference>
<dbReference type="GO" id="GO:0003887">
    <property type="term" value="F:DNA-directed DNA polymerase activity"/>
    <property type="evidence" value="ECO:0007669"/>
    <property type="project" value="UniProtKB-KW"/>
</dbReference>
<dbReference type="GO" id="GO:0009432">
    <property type="term" value="P:SOS response"/>
    <property type="evidence" value="ECO:0007669"/>
    <property type="project" value="TreeGrafter"/>
</dbReference>
<dbReference type="Pfam" id="PF11799">
    <property type="entry name" value="IMS_C"/>
    <property type="match status" value="1"/>
</dbReference>
<keyword evidence="4" id="KW-0548">Nucleotidyltransferase</keyword>
<dbReference type="GO" id="GO:0006281">
    <property type="term" value="P:DNA repair"/>
    <property type="evidence" value="ECO:0007669"/>
    <property type="project" value="InterPro"/>
</dbReference>
<dbReference type="GO" id="GO:0003684">
    <property type="term" value="F:damaged DNA binding"/>
    <property type="evidence" value="ECO:0007669"/>
    <property type="project" value="InterPro"/>
</dbReference>
<dbReference type="GO" id="GO:0005829">
    <property type="term" value="C:cytosol"/>
    <property type="evidence" value="ECO:0007669"/>
    <property type="project" value="TreeGrafter"/>
</dbReference>
<dbReference type="Gene3D" id="3.30.1490.100">
    <property type="entry name" value="DNA polymerase, Y-family, little finger domain"/>
    <property type="match status" value="1"/>
</dbReference>
<evidence type="ECO:0000259" key="3">
    <source>
        <dbReference type="Pfam" id="PF21999"/>
    </source>
</evidence>
<sequence length="255" mass="29060">DAITTMYKSEFKQKAWSLPVADLLYVGKSTNRKLALFGIKTIGDLARTDEDVLNSHLGKMGSILWSFANGYDDSPVKLENTHAPIKSVGNSTTTPKDLVCDEDVKIVLYILAESVAARLRENGFRCRVVEISVRDNELFSFTRQKKIDHATNITGEIAAYAYQIFKENYNWSKPIRSVGVRGADLVTDNYWEQIDLFSSVEKREKQMKMDSAVDEIRRRFGFYSIQRGLMYRDRILSAVNAKEEHTVHPHGYFSG</sequence>
<evidence type="ECO:0000313" key="4">
    <source>
        <dbReference type="EMBL" id="EKC72659.1"/>
    </source>
</evidence>
<protein>
    <submittedName>
        <fullName evidence="4">DNA-directed DNA polymerase IV</fullName>
    </submittedName>
</protein>
<dbReference type="Gene3D" id="1.10.150.20">
    <property type="entry name" value="5' to 3' exonuclease, C-terminal subdomain"/>
    <property type="match status" value="1"/>
</dbReference>
<feature type="domain" description="DNA polymerase IV/DNA polymerase iota-like thumb" evidence="3">
    <location>
        <begin position="26"/>
        <end position="72"/>
    </location>
</feature>
<accession>K1TYJ6</accession>
<dbReference type="AlphaFoldDB" id="K1TYJ6"/>
<dbReference type="PANTHER" id="PTHR11076">
    <property type="entry name" value="DNA REPAIR POLYMERASE UMUC / TRANSFERASE FAMILY MEMBER"/>
    <property type="match status" value="1"/>
</dbReference>
<name>K1TYJ6_9ZZZZ</name>
<dbReference type="SUPFAM" id="SSF100879">
    <property type="entry name" value="Lesion bypass DNA polymerase (Y-family), little finger domain"/>
    <property type="match status" value="1"/>
</dbReference>
<dbReference type="InterPro" id="IPR050116">
    <property type="entry name" value="DNA_polymerase-Y"/>
</dbReference>
<dbReference type="InterPro" id="IPR043502">
    <property type="entry name" value="DNA/RNA_pol_sf"/>
</dbReference>
<dbReference type="InterPro" id="IPR053848">
    <property type="entry name" value="IMS_HHH_1"/>
</dbReference>
<reference evidence="4" key="1">
    <citation type="journal article" date="2013" name="Environ. Microbiol.">
        <title>Microbiota from the distal guts of lean and obese adolescents exhibit partial functional redundancy besides clear differences in community structure.</title>
        <authorList>
            <person name="Ferrer M."/>
            <person name="Ruiz A."/>
            <person name="Lanza F."/>
            <person name="Haange S.B."/>
            <person name="Oberbach A."/>
            <person name="Till H."/>
            <person name="Bargiela R."/>
            <person name="Campoy C."/>
            <person name="Segura M.T."/>
            <person name="Richter M."/>
            <person name="von Bergen M."/>
            <person name="Seifert J."/>
            <person name="Suarez A."/>
        </authorList>
    </citation>
    <scope>NUCLEOTIDE SEQUENCE</scope>
</reference>
<dbReference type="GO" id="GO:0042276">
    <property type="term" value="P:error-prone translesion synthesis"/>
    <property type="evidence" value="ECO:0007669"/>
    <property type="project" value="TreeGrafter"/>
</dbReference>
<keyword evidence="4" id="KW-0808">Transferase</keyword>
<proteinExistence type="inferred from homology"/>
<dbReference type="PANTHER" id="PTHR11076:SF35">
    <property type="entry name" value="DNA REPAIR PROTEIN HOMOLOG YOBH"/>
    <property type="match status" value="1"/>
</dbReference>
<organism evidence="4">
    <name type="scientific">human gut metagenome</name>
    <dbReference type="NCBI Taxonomy" id="408170"/>
    <lineage>
        <taxon>unclassified sequences</taxon>
        <taxon>metagenomes</taxon>
        <taxon>organismal metagenomes</taxon>
    </lineage>
</organism>
<gene>
    <name evidence="4" type="ORF">LEA_06626</name>
</gene>
<evidence type="ECO:0000256" key="1">
    <source>
        <dbReference type="ARBA" id="ARBA00010945"/>
    </source>
</evidence>
<keyword evidence="4" id="KW-0239">DNA-directed DNA polymerase</keyword>
<comment type="caution">
    <text evidence="4">The sequence shown here is derived from an EMBL/GenBank/DDBJ whole genome shotgun (WGS) entry which is preliminary data.</text>
</comment>